<dbReference type="AlphaFoldDB" id="A0A2P2QSC1"/>
<name>A0A2P2QSC1_RHIMU</name>
<protein>
    <submittedName>
        <fullName evidence="1">Uncharacterized protein</fullName>
    </submittedName>
</protein>
<accession>A0A2P2QSC1</accession>
<reference evidence="1" key="1">
    <citation type="submission" date="2018-02" db="EMBL/GenBank/DDBJ databases">
        <title>Rhizophora mucronata_Transcriptome.</title>
        <authorList>
            <person name="Meera S.P."/>
            <person name="Sreeshan A."/>
            <person name="Augustine A."/>
        </authorList>
    </citation>
    <scope>NUCLEOTIDE SEQUENCE</scope>
    <source>
        <tissue evidence="1">Leaf</tissue>
    </source>
</reference>
<sequence length="44" mass="5254">MFVKLNDPAYKKSVKFFLITTCWLIFHLKAVTYCLLEFNLVQNL</sequence>
<organism evidence="1">
    <name type="scientific">Rhizophora mucronata</name>
    <name type="common">Asiatic mangrove</name>
    <dbReference type="NCBI Taxonomy" id="61149"/>
    <lineage>
        <taxon>Eukaryota</taxon>
        <taxon>Viridiplantae</taxon>
        <taxon>Streptophyta</taxon>
        <taxon>Embryophyta</taxon>
        <taxon>Tracheophyta</taxon>
        <taxon>Spermatophyta</taxon>
        <taxon>Magnoliopsida</taxon>
        <taxon>eudicotyledons</taxon>
        <taxon>Gunneridae</taxon>
        <taxon>Pentapetalae</taxon>
        <taxon>rosids</taxon>
        <taxon>fabids</taxon>
        <taxon>Malpighiales</taxon>
        <taxon>Rhizophoraceae</taxon>
        <taxon>Rhizophora</taxon>
    </lineage>
</organism>
<proteinExistence type="predicted"/>
<evidence type="ECO:0000313" key="1">
    <source>
        <dbReference type="EMBL" id="MBX69828.1"/>
    </source>
</evidence>
<dbReference type="EMBL" id="GGEC01089344">
    <property type="protein sequence ID" value="MBX69828.1"/>
    <property type="molecule type" value="Transcribed_RNA"/>
</dbReference>